<dbReference type="InterPro" id="IPR014985">
    <property type="entry name" value="WbqC"/>
</dbReference>
<keyword evidence="2" id="KW-1185">Reference proteome</keyword>
<evidence type="ECO:0000313" key="1">
    <source>
        <dbReference type="EMBL" id="MCV9927445.1"/>
    </source>
</evidence>
<gene>
    <name evidence="1" type="ORF">OIU83_07265</name>
</gene>
<evidence type="ECO:0000313" key="2">
    <source>
        <dbReference type="Proteomes" id="UP001151079"/>
    </source>
</evidence>
<dbReference type="Pfam" id="PF08889">
    <property type="entry name" value="WbqC"/>
    <property type="match status" value="1"/>
</dbReference>
<comment type="caution">
    <text evidence="1">The sequence shown here is derived from an EMBL/GenBank/DDBJ whole genome shotgun (WGS) entry which is preliminary data.</text>
</comment>
<protein>
    <submittedName>
        <fullName evidence="1">WbqC family protein</fullName>
    </submittedName>
</protein>
<proteinExistence type="predicted"/>
<dbReference type="EMBL" id="JAOZEW010000005">
    <property type="protein sequence ID" value="MCV9927445.1"/>
    <property type="molecule type" value="Genomic_DNA"/>
</dbReference>
<dbReference type="RefSeq" id="WP_264205583.1">
    <property type="nucleotide sequence ID" value="NZ_JAOZEW010000005.1"/>
</dbReference>
<accession>A0A9X3BXM2</accession>
<dbReference type="AlphaFoldDB" id="A0A9X3BXM2"/>
<name>A0A9X3BXM2_9FLAO</name>
<reference evidence="1" key="1">
    <citation type="submission" date="2022-10" db="EMBL/GenBank/DDBJ databases">
        <title>Two novel species of Flavobacterium.</title>
        <authorList>
            <person name="Liu Q."/>
            <person name="Xin Y.-H."/>
        </authorList>
    </citation>
    <scope>NUCLEOTIDE SEQUENCE</scope>
    <source>
        <strain evidence="1">LS1R49</strain>
    </source>
</reference>
<organism evidence="1 2">
    <name type="scientific">Flavobacterium shii</name>
    <dbReference type="NCBI Taxonomy" id="2987687"/>
    <lineage>
        <taxon>Bacteria</taxon>
        <taxon>Pseudomonadati</taxon>
        <taxon>Bacteroidota</taxon>
        <taxon>Flavobacteriia</taxon>
        <taxon>Flavobacteriales</taxon>
        <taxon>Flavobacteriaceae</taxon>
        <taxon>Flavobacterium</taxon>
    </lineage>
</organism>
<sequence>MRKIIITQSNYIPWKGYFDSIALADDFVIYDDMQFTKRDWRNRNLIKTQSGIKWLTIPVEVKGKYLQKISETKISDKNWNNDHWNVIKQAYGKSANFNYYKDFFEDLYLNTTSKYLTEINFRFISAICEILNIKTNFHFSSDFSLKEERSERLLDLCLKLNGTDYFSGPAAKVYMNEKIFEEAGVKINYFDYSAYPEYEQLYPPFVHGVSILDLLFNEGIEARKYLIF</sequence>
<dbReference type="Proteomes" id="UP001151079">
    <property type="component" value="Unassembled WGS sequence"/>
</dbReference>